<keyword evidence="2 10" id="KW-0813">Transport</keyword>
<keyword evidence="5" id="KW-0732">Signal</keyword>
<dbReference type="PANTHER" id="PTHR30069">
    <property type="entry name" value="TONB-DEPENDENT OUTER MEMBRANE RECEPTOR"/>
    <property type="match status" value="1"/>
</dbReference>
<sequence length="968" mass="105498">MQQLITGIVTDANGVLPGVTVSIKGKPTSTITDDKGQFSIAAAEGDTLVFTYVGYTTVAVAVSVDSVVNVTMQEDATTLKEVTVNAGYYTVKEKERTGSISKISSKDIEKQPVLNVLAAMQGRMAGVDITQTTGMPGGGFDIRIRGLNSLRAIGNAPMYIIDGVPFSSDAIGNAQTSTNLPTTTSPLNALNPNDIESIEVLKDADATAIYGSRGANGVVLITTKKGKAGKTQFSASATTATGQVTRMVDLLSTAEYIAMREQAFANDGITNYPSNAYDVNGTWDRDRYTDWQKELTGGTAQMTTLQASVSGGSAQTNFLMGANASTQGTVFPGDFRYKKGGAHVNVGHEGEDKRFKMAFSGSYDVQDNDQPSRDLTRVSRNLAPNAPALYDADGNLNWENSTWENPLAALKAKALAKTNSFVANTTLSYKLPYGFTAKGSFGFTDLKHEESRSNPSTVYDPVYAATAQTSSIYVNATNRRSWIAEPQLQYQRALGKAKVDVLAGGTFQNQVTDRLVQLASGFSSNSLLYNLASASNLRALSDDEIRYRYQAFFGRLNVSWDERYIVNLTGRRDGSSRFGPGKRFANFGAIGAAWLFSEAKLLQRKMKFLSFGKLRASYGITGNDQIGDYQYLDTYQSATGLYDGSVGLMPIRLFNPNFSWETNVKLETALELGFLQDRIFATASWYNNRSSNQLVGMPLPSTTGFLTMQTNLDATVENTGLELTLRTVNVQGKDFGWTTNFNISFMKNRLVSFPGLASSSYRNQYVIGESINIQKLYHLTGVNPQTGVYEFEDVNGDGVITFADDAQTVKDLSPEYFGGLQNQIRYKRFQLDFLFQFVKQLNWNAVSQYSPPGAFGNQPASANGGWQQAGDISNVQVYTTGANGAAATAYSRYALSDAAISDASFIRLKNIALTYTVPTYLKGLQCRLNIQAQNLLTFTAYQDGDPEFRSFNYLPPMRVISLGVDVKL</sequence>
<keyword evidence="4 10" id="KW-0812">Transmembrane</keyword>
<dbReference type="Gene3D" id="2.60.40.1120">
    <property type="entry name" value="Carboxypeptidase-like, regulatory domain"/>
    <property type="match status" value="1"/>
</dbReference>
<evidence type="ECO:0000256" key="5">
    <source>
        <dbReference type="ARBA" id="ARBA00022729"/>
    </source>
</evidence>
<dbReference type="Gene3D" id="2.170.130.10">
    <property type="entry name" value="TonB-dependent receptor, plug domain"/>
    <property type="match status" value="1"/>
</dbReference>
<comment type="similarity">
    <text evidence="10 11">Belongs to the TonB-dependent receptor family.</text>
</comment>
<evidence type="ECO:0000259" key="12">
    <source>
        <dbReference type="Pfam" id="PF00593"/>
    </source>
</evidence>
<gene>
    <name evidence="14" type="ORF">QHT84_11060</name>
</gene>
<dbReference type="InterPro" id="IPR008969">
    <property type="entry name" value="CarboxyPept-like_regulatory"/>
</dbReference>
<proteinExistence type="inferred from homology"/>
<dbReference type="PANTHER" id="PTHR30069:SF29">
    <property type="entry name" value="HEMOGLOBIN AND HEMOGLOBIN-HAPTOGLOBIN-BINDING PROTEIN 1-RELATED"/>
    <property type="match status" value="1"/>
</dbReference>
<dbReference type="Proteomes" id="UP001230035">
    <property type="component" value="Unassembled WGS sequence"/>
</dbReference>
<name>A0ABT6XS74_9FLAO</name>
<keyword evidence="3 10" id="KW-1134">Transmembrane beta strand</keyword>
<dbReference type="SUPFAM" id="SSF56935">
    <property type="entry name" value="Porins"/>
    <property type="match status" value="1"/>
</dbReference>
<keyword evidence="8" id="KW-0675">Receptor</keyword>
<keyword evidence="15" id="KW-1185">Reference proteome</keyword>
<evidence type="ECO:0000256" key="10">
    <source>
        <dbReference type="PROSITE-ProRule" id="PRU01360"/>
    </source>
</evidence>
<dbReference type="Pfam" id="PF13715">
    <property type="entry name" value="CarbopepD_reg_2"/>
    <property type="match status" value="1"/>
</dbReference>
<protein>
    <submittedName>
        <fullName evidence="14">SusC/RagA family TonB-linked outer membrane protein</fullName>
    </submittedName>
</protein>
<dbReference type="SUPFAM" id="SSF49464">
    <property type="entry name" value="Carboxypeptidase regulatory domain-like"/>
    <property type="match status" value="1"/>
</dbReference>
<dbReference type="Pfam" id="PF00593">
    <property type="entry name" value="TonB_dep_Rec_b-barrel"/>
    <property type="match status" value="1"/>
</dbReference>
<dbReference type="InterPro" id="IPR037066">
    <property type="entry name" value="Plug_dom_sf"/>
</dbReference>
<evidence type="ECO:0000256" key="1">
    <source>
        <dbReference type="ARBA" id="ARBA00004571"/>
    </source>
</evidence>
<evidence type="ECO:0000256" key="6">
    <source>
        <dbReference type="ARBA" id="ARBA00023077"/>
    </source>
</evidence>
<dbReference type="PROSITE" id="PS52016">
    <property type="entry name" value="TONB_DEPENDENT_REC_3"/>
    <property type="match status" value="1"/>
</dbReference>
<dbReference type="NCBIfam" id="TIGR04057">
    <property type="entry name" value="SusC_RagA_signa"/>
    <property type="match status" value="1"/>
</dbReference>
<keyword evidence="7 10" id="KW-0472">Membrane</keyword>
<dbReference type="InterPro" id="IPR036942">
    <property type="entry name" value="Beta-barrel_TonB_sf"/>
</dbReference>
<evidence type="ECO:0000313" key="15">
    <source>
        <dbReference type="Proteomes" id="UP001230035"/>
    </source>
</evidence>
<evidence type="ECO:0000256" key="7">
    <source>
        <dbReference type="ARBA" id="ARBA00023136"/>
    </source>
</evidence>
<evidence type="ECO:0000256" key="4">
    <source>
        <dbReference type="ARBA" id="ARBA00022692"/>
    </source>
</evidence>
<reference evidence="14 15" key="1">
    <citation type="submission" date="2023-05" db="EMBL/GenBank/DDBJ databases">
        <title>Flavobacterium sedimenti sp. nov., isolated from the sediment.</title>
        <authorList>
            <person name="Wu N."/>
        </authorList>
    </citation>
    <scope>NUCLEOTIDE SEQUENCE [LARGE SCALE GENOMIC DNA]</scope>
    <source>
        <strain evidence="14 15">YZ-48</strain>
    </source>
</reference>
<dbReference type="InterPro" id="IPR000531">
    <property type="entry name" value="Beta-barrel_TonB"/>
</dbReference>
<feature type="domain" description="TonB-dependent receptor plug" evidence="13">
    <location>
        <begin position="94"/>
        <end position="218"/>
    </location>
</feature>
<dbReference type="InterPro" id="IPR023997">
    <property type="entry name" value="TonB-dep_OMP_SusC/RagA_CS"/>
</dbReference>
<evidence type="ECO:0000259" key="13">
    <source>
        <dbReference type="Pfam" id="PF07715"/>
    </source>
</evidence>
<evidence type="ECO:0000256" key="8">
    <source>
        <dbReference type="ARBA" id="ARBA00023170"/>
    </source>
</evidence>
<comment type="caution">
    <text evidence="14">The sequence shown here is derived from an EMBL/GenBank/DDBJ whole genome shotgun (WGS) entry which is preliminary data.</text>
</comment>
<comment type="subcellular location">
    <subcellularLocation>
        <location evidence="1 10">Cell outer membrane</location>
        <topology evidence="1 10">Multi-pass membrane protein</topology>
    </subcellularLocation>
</comment>
<feature type="domain" description="TonB-dependent receptor-like beta-barrel" evidence="12">
    <location>
        <begin position="378"/>
        <end position="935"/>
    </location>
</feature>
<dbReference type="Pfam" id="PF07715">
    <property type="entry name" value="Plug"/>
    <property type="match status" value="1"/>
</dbReference>
<accession>A0ABT6XS74</accession>
<organism evidence="14 15">
    <name type="scientific">Flavobacterium sedimenticola</name>
    <dbReference type="NCBI Taxonomy" id="3043286"/>
    <lineage>
        <taxon>Bacteria</taxon>
        <taxon>Pseudomonadati</taxon>
        <taxon>Bacteroidota</taxon>
        <taxon>Flavobacteriia</taxon>
        <taxon>Flavobacteriales</taxon>
        <taxon>Flavobacteriaceae</taxon>
        <taxon>Flavobacterium</taxon>
    </lineage>
</organism>
<dbReference type="Gene3D" id="2.40.170.20">
    <property type="entry name" value="TonB-dependent receptor, beta-barrel domain"/>
    <property type="match status" value="1"/>
</dbReference>
<dbReference type="NCBIfam" id="TIGR04056">
    <property type="entry name" value="OMP_RagA_SusC"/>
    <property type="match status" value="1"/>
</dbReference>
<dbReference type="InterPro" id="IPR023996">
    <property type="entry name" value="TonB-dep_OMP_SusC/RagA"/>
</dbReference>
<evidence type="ECO:0000256" key="2">
    <source>
        <dbReference type="ARBA" id="ARBA00022448"/>
    </source>
</evidence>
<dbReference type="InterPro" id="IPR039426">
    <property type="entry name" value="TonB-dep_rcpt-like"/>
</dbReference>
<keyword evidence="9 10" id="KW-0998">Cell outer membrane</keyword>
<dbReference type="EMBL" id="JASGBP010000007">
    <property type="protein sequence ID" value="MDI9257953.1"/>
    <property type="molecule type" value="Genomic_DNA"/>
</dbReference>
<keyword evidence="6 11" id="KW-0798">TonB box</keyword>
<dbReference type="InterPro" id="IPR012910">
    <property type="entry name" value="Plug_dom"/>
</dbReference>
<evidence type="ECO:0000313" key="14">
    <source>
        <dbReference type="EMBL" id="MDI9257953.1"/>
    </source>
</evidence>
<evidence type="ECO:0000256" key="9">
    <source>
        <dbReference type="ARBA" id="ARBA00023237"/>
    </source>
</evidence>
<evidence type="ECO:0000256" key="11">
    <source>
        <dbReference type="RuleBase" id="RU003357"/>
    </source>
</evidence>
<evidence type="ECO:0000256" key="3">
    <source>
        <dbReference type="ARBA" id="ARBA00022452"/>
    </source>
</evidence>